<sequence>MAAFSCFAGAKVIHSHAGMGCMTFCTLAVEILMPADFSVLRTPEILETFEIRTFFCEKWLLSHVSRAPKSSIPMQAWDV</sequence>
<accession>C6LIA9</accession>
<keyword evidence="2" id="KW-1185">Reference proteome</keyword>
<dbReference type="Proteomes" id="UP000005561">
    <property type="component" value="Unassembled WGS sequence"/>
</dbReference>
<dbReference type="AlphaFoldDB" id="C6LIA9"/>
<gene>
    <name evidence="1" type="ORF">BRYFOR_08463</name>
</gene>
<organism evidence="1 2">
    <name type="scientific">Marvinbryantia formatexigens DSM 14469</name>
    <dbReference type="NCBI Taxonomy" id="478749"/>
    <lineage>
        <taxon>Bacteria</taxon>
        <taxon>Bacillati</taxon>
        <taxon>Bacillota</taxon>
        <taxon>Clostridia</taxon>
        <taxon>Lachnospirales</taxon>
        <taxon>Lachnospiraceae</taxon>
        <taxon>Marvinbryantia</taxon>
    </lineage>
</organism>
<comment type="caution">
    <text evidence="1">The sequence shown here is derived from an EMBL/GenBank/DDBJ whole genome shotgun (WGS) entry which is preliminary data.</text>
</comment>
<proteinExistence type="predicted"/>
<protein>
    <submittedName>
        <fullName evidence="1">Uncharacterized protein</fullName>
    </submittedName>
</protein>
<dbReference type="STRING" id="168384.SAMN05660368_01900"/>
<reference evidence="1" key="1">
    <citation type="submission" date="2009-07" db="EMBL/GenBank/DDBJ databases">
        <authorList>
            <person name="Weinstock G."/>
            <person name="Sodergren E."/>
            <person name="Clifton S."/>
            <person name="Fulton L."/>
            <person name="Fulton B."/>
            <person name="Courtney L."/>
            <person name="Fronick C."/>
            <person name="Harrison M."/>
            <person name="Strong C."/>
            <person name="Farmer C."/>
            <person name="Delahaunty K."/>
            <person name="Markovic C."/>
            <person name="Hall O."/>
            <person name="Minx P."/>
            <person name="Tomlinson C."/>
            <person name="Mitreva M."/>
            <person name="Nelson J."/>
            <person name="Hou S."/>
            <person name="Wollam A."/>
            <person name="Pepin K.H."/>
            <person name="Johnson M."/>
            <person name="Bhonagiri V."/>
            <person name="Nash W.E."/>
            <person name="Warren W."/>
            <person name="Chinwalla A."/>
            <person name="Mardis E.R."/>
            <person name="Wilson R.K."/>
        </authorList>
    </citation>
    <scope>NUCLEOTIDE SEQUENCE [LARGE SCALE GENOMIC DNA]</scope>
    <source>
        <strain evidence="1">DSM 14469</strain>
    </source>
</reference>
<evidence type="ECO:0000313" key="1">
    <source>
        <dbReference type="EMBL" id="EET59605.1"/>
    </source>
</evidence>
<evidence type="ECO:0000313" key="2">
    <source>
        <dbReference type="Proteomes" id="UP000005561"/>
    </source>
</evidence>
<dbReference type="EMBL" id="ACCL02000017">
    <property type="protein sequence ID" value="EET59605.1"/>
    <property type="molecule type" value="Genomic_DNA"/>
</dbReference>
<name>C6LIA9_9FIRM</name>